<name>A0A1F8ECN4_9BACT</name>
<dbReference type="Pfam" id="PF07726">
    <property type="entry name" value="AAA_3"/>
    <property type="match status" value="1"/>
</dbReference>
<dbReference type="InterPro" id="IPR027417">
    <property type="entry name" value="P-loop_NTPase"/>
</dbReference>
<accession>A0A1F8ECN4</accession>
<dbReference type="Gene3D" id="1.10.8.80">
    <property type="entry name" value="Magnesium chelatase subunit I, C-Terminal domain"/>
    <property type="match status" value="1"/>
</dbReference>
<comment type="caution">
    <text evidence="2">The sequence shown here is derived from an EMBL/GenBank/DDBJ whole genome shotgun (WGS) entry which is preliminary data.</text>
</comment>
<dbReference type="EMBL" id="MGJB01000012">
    <property type="protein sequence ID" value="OGM98593.1"/>
    <property type="molecule type" value="Genomic_DNA"/>
</dbReference>
<feature type="domain" description="ATPase AAA-3" evidence="1">
    <location>
        <begin position="60"/>
        <end position="209"/>
    </location>
</feature>
<dbReference type="Gene3D" id="3.40.50.300">
    <property type="entry name" value="P-loop containing nucleotide triphosphate hydrolases"/>
    <property type="match status" value="1"/>
</dbReference>
<dbReference type="Proteomes" id="UP000176893">
    <property type="component" value="Unassembled WGS sequence"/>
</dbReference>
<organism evidence="2 3">
    <name type="scientific">Candidatus Yanofskybacteria bacterium RIFCSPHIGHO2_01_FULL_41_26</name>
    <dbReference type="NCBI Taxonomy" id="1802661"/>
    <lineage>
        <taxon>Bacteria</taxon>
        <taxon>Candidatus Yanofskyibacteriota</taxon>
    </lineage>
</organism>
<dbReference type="SUPFAM" id="SSF52540">
    <property type="entry name" value="P-loop containing nucleoside triphosphate hydrolases"/>
    <property type="match status" value="1"/>
</dbReference>
<dbReference type="PANTHER" id="PTHR42759:SF1">
    <property type="entry name" value="MAGNESIUM-CHELATASE SUBUNIT CHLD"/>
    <property type="match status" value="1"/>
</dbReference>
<reference evidence="2 3" key="1">
    <citation type="journal article" date="2016" name="Nat. Commun.">
        <title>Thousands of microbial genomes shed light on interconnected biogeochemical processes in an aquifer system.</title>
        <authorList>
            <person name="Anantharaman K."/>
            <person name="Brown C.T."/>
            <person name="Hug L.A."/>
            <person name="Sharon I."/>
            <person name="Castelle C.J."/>
            <person name="Probst A.J."/>
            <person name="Thomas B.C."/>
            <person name="Singh A."/>
            <person name="Wilkins M.J."/>
            <person name="Karaoz U."/>
            <person name="Brodie E.L."/>
            <person name="Williams K.H."/>
            <person name="Hubbard S.S."/>
            <person name="Banfield J.F."/>
        </authorList>
    </citation>
    <scope>NUCLEOTIDE SEQUENCE [LARGE SCALE GENOMIC DNA]</scope>
</reference>
<dbReference type="GO" id="GO:0016887">
    <property type="term" value="F:ATP hydrolysis activity"/>
    <property type="evidence" value="ECO:0007669"/>
    <property type="project" value="InterPro"/>
</dbReference>
<dbReference type="GO" id="GO:0005524">
    <property type="term" value="F:ATP binding"/>
    <property type="evidence" value="ECO:0007669"/>
    <property type="project" value="InterPro"/>
</dbReference>
<sequence>MALITSLIDPNEARPLVKEAMEQPAKVLFGADQAIFRTNLAIYTPLLRDSKKRKGWSCAHTLVKDLPGTGKTAMFNYVSDSLSAKLGRVDGRPDTLPFDLTGKEERDKFTGIRTILRGPLFSNIFFADEIDRTPPKSQAPMLGAMEGAHVILNVSHEKDGFLMPTMFPLYPISDDPDEKRMFFIVFATMNGIEFEGTYPLSEAQMDRFTYSFGMGAPSREQEMMIRFENVVNKEVKVVMNLGQVLDIQEMVKRIKLSPQADELIMRHIENSWPPSRDMYRFKESRKRHTNPDMVKFIEEYVITGCSRRRNYHMQMAALTHRLMRLFLEDDKEIKSLDRVVAEVDDVKAVAPLTMEHVIRLHPKAMNENISSGDVVQRIVAETVLP</sequence>
<dbReference type="PANTHER" id="PTHR42759">
    <property type="entry name" value="MOXR FAMILY PROTEIN"/>
    <property type="match status" value="1"/>
</dbReference>
<dbReference type="PIRSF" id="PIRSF002849">
    <property type="entry name" value="AAA_ATPase_chaperone_MoxR_prd"/>
    <property type="match status" value="1"/>
</dbReference>
<evidence type="ECO:0000313" key="2">
    <source>
        <dbReference type="EMBL" id="OGM98593.1"/>
    </source>
</evidence>
<dbReference type="InterPro" id="IPR011703">
    <property type="entry name" value="ATPase_AAA-3"/>
</dbReference>
<dbReference type="STRING" id="1802661.A2649_00130"/>
<evidence type="ECO:0000259" key="1">
    <source>
        <dbReference type="Pfam" id="PF07726"/>
    </source>
</evidence>
<gene>
    <name evidence="2" type="ORF">A2649_00130</name>
</gene>
<proteinExistence type="predicted"/>
<dbReference type="InterPro" id="IPR050764">
    <property type="entry name" value="CbbQ/NirQ/NorQ/GpvN"/>
</dbReference>
<protein>
    <recommendedName>
        <fullName evidence="1">ATPase AAA-3 domain-containing protein</fullName>
    </recommendedName>
</protein>
<evidence type="ECO:0000313" key="3">
    <source>
        <dbReference type="Proteomes" id="UP000176893"/>
    </source>
</evidence>
<dbReference type="AlphaFoldDB" id="A0A1F8ECN4"/>